<dbReference type="SFLD" id="SFLDG01129">
    <property type="entry name" value="C1.5:_HAD__Beta-PGM__Phosphata"/>
    <property type="match status" value="1"/>
</dbReference>
<evidence type="ECO:0000313" key="5">
    <source>
        <dbReference type="EMBL" id="GIO35974.1"/>
    </source>
</evidence>
<dbReference type="PRINTS" id="PR00413">
    <property type="entry name" value="HADHALOGNASE"/>
</dbReference>
<dbReference type="Pfam" id="PF00702">
    <property type="entry name" value="Hydrolase"/>
    <property type="match status" value="1"/>
</dbReference>
<dbReference type="EMBL" id="BORR01000002">
    <property type="protein sequence ID" value="GIO35974.1"/>
    <property type="molecule type" value="Genomic_DNA"/>
</dbReference>
<dbReference type="PANTHER" id="PTHR46470">
    <property type="entry name" value="N-ACYLNEURAMINATE-9-PHOSPHATASE"/>
    <property type="match status" value="1"/>
</dbReference>
<evidence type="ECO:0000313" key="6">
    <source>
        <dbReference type="Proteomes" id="UP000681162"/>
    </source>
</evidence>
<dbReference type="Gene3D" id="1.10.150.240">
    <property type="entry name" value="Putative phosphatase, domain 2"/>
    <property type="match status" value="1"/>
</dbReference>
<dbReference type="InterPro" id="IPR023214">
    <property type="entry name" value="HAD_sf"/>
</dbReference>
<accession>A0A919XNE7</accession>
<evidence type="ECO:0000256" key="2">
    <source>
        <dbReference type="ARBA" id="ARBA00022723"/>
    </source>
</evidence>
<dbReference type="InterPro" id="IPR023198">
    <property type="entry name" value="PGP-like_dom2"/>
</dbReference>
<dbReference type="GO" id="GO:0016791">
    <property type="term" value="F:phosphatase activity"/>
    <property type="evidence" value="ECO:0007669"/>
    <property type="project" value="TreeGrafter"/>
</dbReference>
<dbReference type="NCBIfam" id="TIGR01549">
    <property type="entry name" value="HAD-SF-IA-v1"/>
    <property type="match status" value="1"/>
</dbReference>
<keyword evidence="6" id="KW-1185">Reference proteome</keyword>
<dbReference type="InterPro" id="IPR051400">
    <property type="entry name" value="HAD-like_hydrolase"/>
</dbReference>
<dbReference type="Gene3D" id="3.40.50.1000">
    <property type="entry name" value="HAD superfamily/HAD-like"/>
    <property type="match status" value="1"/>
</dbReference>
<dbReference type="AlphaFoldDB" id="A0A919XNE7"/>
<dbReference type="SUPFAM" id="SSF56784">
    <property type="entry name" value="HAD-like"/>
    <property type="match status" value="1"/>
</dbReference>
<dbReference type="Proteomes" id="UP000681162">
    <property type="component" value="Unassembled WGS sequence"/>
</dbReference>
<proteinExistence type="predicted"/>
<evidence type="ECO:0000256" key="4">
    <source>
        <dbReference type="ARBA" id="ARBA00022842"/>
    </source>
</evidence>
<dbReference type="InterPro" id="IPR036412">
    <property type="entry name" value="HAD-like_sf"/>
</dbReference>
<dbReference type="GO" id="GO:0044281">
    <property type="term" value="P:small molecule metabolic process"/>
    <property type="evidence" value="ECO:0007669"/>
    <property type="project" value="UniProtKB-ARBA"/>
</dbReference>
<sequence>MQRVIWFDLGYTLVYWNREELYREHLQQLGIEKSIDELLLAYHLTDKHFMKHFPGLLGKDRSHWEKPYYRMINRCLQIDENTELLTSKQERKGRPEWRAFEAAHSTLAQLKKEGCQLGLISNWNLTARDVLENTGIMPYLDYVVISSEVDIEKPDARIFRHALELAGVQASQCLMVGDNYYDDIIGCRQVGMEGILINPYAKQGIEEINDVEVISTIHDLTALVVGGKT</sequence>
<evidence type="ECO:0000256" key="1">
    <source>
        <dbReference type="ARBA" id="ARBA00001946"/>
    </source>
</evidence>
<evidence type="ECO:0008006" key="7">
    <source>
        <dbReference type="Google" id="ProtNLM"/>
    </source>
</evidence>
<name>A0A919XNE7_9BACL</name>
<organism evidence="5 6">
    <name type="scientific">Paenibacillus antibioticophila</name>
    <dbReference type="NCBI Taxonomy" id="1274374"/>
    <lineage>
        <taxon>Bacteria</taxon>
        <taxon>Bacillati</taxon>
        <taxon>Bacillota</taxon>
        <taxon>Bacilli</taxon>
        <taxon>Bacillales</taxon>
        <taxon>Paenibacillaceae</taxon>
        <taxon>Paenibacillus</taxon>
    </lineage>
</organism>
<reference evidence="5 6" key="1">
    <citation type="submission" date="2021-03" db="EMBL/GenBank/DDBJ databases">
        <title>Antimicrobial resistance genes in bacteria isolated from Japanese honey, and their potential for conferring macrolide and lincosamide resistance in the American foulbrood pathogen Paenibacillus larvae.</title>
        <authorList>
            <person name="Okamoto M."/>
            <person name="Kumagai M."/>
            <person name="Kanamori H."/>
            <person name="Takamatsu D."/>
        </authorList>
    </citation>
    <scope>NUCLEOTIDE SEQUENCE [LARGE SCALE GENOMIC DNA]</scope>
    <source>
        <strain evidence="5 6">J41TS12</strain>
    </source>
</reference>
<dbReference type="InterPro" id="IPR006439">
    <property type="entry name" value="HAD-SF_hydro_IA"/>
</dbReference>
<comment type="cofactor">
    <cofactor evidence="1">
        <name>Mg(2+)</name>
        <dbReference type="ChEBI" id="CHEBI:18420"/>
    </cofactor>
</comment>
<comment type="caution">
    <text evidence="5">The sequence shown here is derived from an EMBL/GenBank/DDBJ whole genome shotgun (WGS) entry which is preliminary data.</text>
</comment>
<dbReference type="SFLD" id="SFLDS00003">
    <property type="entry name" value="Haloacid_Dehalogenase"/>
    <property type="match status" value="1"/>
</dbReference>
<protein>
    <recommendedName>
        <fullName evidence="7">HAD family hydrolase</fullName>
    </recommendedName>
</protein>
<keyword evidence="2" id="KW-0479">Metal-binding</keyword>
<dbReference type="PANTHER" id="PTHR46470:SF2">
    <property type="entry name" value="GLYCERALDEHYDE 3-PHOSPHATE PHOSPHATASE"/>
    <property type="match status" value="1"/>
</dbReference>
<keyword evidence="4" id="KW-0460">Magnesium</keyword>
<keyword evidence="3" id="KW-0378">Hydrolase</keyword>
<gene>
    <name evidence="5" type="ORF">J41TS12_08350</name>
</gene>
<evidence type="ECO:0000256" key="3">
    <source>
        <dbReference type="ARBA" id="ARBA00022801"/>
    </source>
</evidence>
<dbReference type="GO" id="GO:0046872">
    <property type="term" value="F:metal ion binding"/>
    <property type="evidence" value="ECO:0007669"/>
    <property type="project" value="UniProtKB-KW"/>
</dbReference>